<proteinExistence type="predicted"/>
<protein>
    <submittedName>
        <fullName evidence="1">Uncharacterized protein</fullName>
    </submittedName>
</protein>
<name>A0ABT7D018_9BACT</name>
<comment type="caution">
    <text evidence="1">The sequence shown here is derived from an EMBL/GenBank/DDBJ whole genome shotgun (WGS) entry which is preliminary data.</text>
</comment>
<sequence length="133" mass="16555">MNTQRSPRRTERRNVFFKYTNRHLNKLNRKLAKRWSRYKYPFQIVKYRQIDSLYPDKEKYRYIVDRFATFRYKPMDNVSYATYLYYFQDRKTDKTYQEMKIYSSIFWKTTRVIIQKLNKGVRQPALASSSQPK</sequence>
<evidence type="ECO:0000313" key="1">
    <source>
        <dbReference type="EMBL" id="MDJ1498129.1"/>
    </source>
</evidence>
<dbReference type="EMBL" id="JASJOT010000040">
    <property type="protein sequence ID" value="MDJ1498129.1"/>
    <property type="molecule type" value="Genomic_DNA"/>
</dbReference>
<dbReference type="RefSeq" id="WP_314004333.1">
    <property type="nucleotide sequence ID" value="NZ_JASJOR010000002.1"/>
</dbReference>
<evidence type="ECO:0000313" key="2">
    <source>
        <dbReference type="Proteomes" id="UP001228581"/>
    </source>
</evidence>
<dbReference type="Proteomes" id="UP001228581">
    <property type="component" value="Unassembled WGS sequence"/>
</dbReference>
<organism evidence="1 2">
    <name type="scientific">Xanthocytophaga flava</name>
    <dbReference type="NCBI Taxonomy" id="3048013"/>
    <lineage>
        <taxon>Bacteria</taxon>
        <taxon>Pseudomonadati</taxon>
        <taxon>Bacteroidota</taxon>
        <taxon>Cytophagia</taxon>
        <taxon>Cytophagales</taxon>
        <taxon>Rhodocytophagaceae</taxon>
        <taxon>Xanthocytophaga</taxon>
    </lineage>
</organism>
<keyword evidence="2" id="KW-1185">Reference proteome</keyword>
<gene>
    <name evidence="1" type="ORF">QNI19_34625</name>
</gene>
<accession>A0ABT7D018</accession>
<reference evidence="1 2" key="1">
    <citation type="submission" date="2023-05" db="EMBL/GenBank/DDBJ databases">
        <authorList>
            <person name="Zhang X."/>
        </authorList>
    </citation>
    <scope>NUCLEOTIDE SEQUENCE [LARGE SCALE GENOMIC DNA]</scope>
    <source>
        <strain evidence="1 2">DM2B3-1</strain>
    </source>
</reference>